<reference evidence="1" key="1">
    <citation type="journal article" date="2015" name="Nature">
        <title>Complex archaea that bridge the gap between prokaryotes and eukaryotes.</title>
        <authorList>
            <person name="Spang A."/>
            <person name="Saw J.H."/>
            <person name="Jorgensen S.L."/>
            <person name="Zaremba-Niedzwiedzka K."/>
            <person name="Martijn J."/>
            <person name="Lind A.E."/>
            <person name="van Eijk R."/>
            <person name="Schleper C."/>
            <person name="Guy L."/>
            <person name="Ettema T.J."/>
        </authorList>
    </citation>
    <scope>NUCLEOTIDE SEQUENCE</scope>
</reference>
<evidence type="ECO:0000313" key="1">
    <source>
        <dbReference type="EMBL" id="KKM69615.1"/>
    </source>
</evidence>
<sequence length="51" mass="5952">MKKIGITDYWGEVIERNKNIERISGTFGNGIETLKIPKNSLIIVYEWKKVK</sequence>
<organism evidence="1">
    <name type="scientific">marine sediment metagenome</name>
    <dbReference type="NCBI Taxonomy" id="412755"/>
    <lineage>
        <taxon>unclassified sequences</taxon>
        <taxon>metagenomes</taxon>
        <taxon>ecological metagenomes</taxon>
    </lineage>
</organism>
<dbReference type="EMBL" id="LAZR01009959">
    <property type="protein sequence ID" value="KKM69615.1"/>
    <property type="molecule type" value="Genomic_DNA"/>
</dbReference>
<dbReference type="AlphaFoldDB" id="A0A0F9LYX0"/>
<accession>A0A0F9LYX0</accession>
<gene>
    <name evidence="1" type="ORF">LCGC14_1449010</name>
</gene>
<proteinExistence type="predicted"/>
<comment type="caution">
    <text evidence="1">The sequence shown here is derived from an EMBL/GenBank/DDBJ whole genome shotgun (WGS) entry which is preliminary data.</text>
</comment>
<protein>
    <submittedName>
        <fullName evidence="1">Uncharacterized protein</fullName>
    </submittedName>
</protein>
<name>A0A0F9LYX0_9ZZZZ</name>